<organism evidence="1 2">
    <name type="scientific">Chitinophaga rhizophila</name>
    <dbReference type="NCBI Taxonomy" id="2866212"/>
    <lineage>
        <taxon>Bacteria</taxon>
        <taxon>Pseudomonadati</taxon>
        <taxon>Bacteroidota</taxon>
        <taxon>Chitinophagia</taxon>
        <taxon>Chitinophagales</taxon>
        <taxon>Chitinophagaceae</taxon>
        <taxon>Chitinophaga</taxon>
    </lineage>
</organism>
<sequence length="104" mass="11807">MSLMKVFGCRLLFPDQPVIDYPVLLEELRKYYHQVEAIGNTLFNVADDVTSAQYVIMPAVSVGEKGQYEMLVNDVMGDESREAAFRQFMEVIVGVVRPGEVCWL</sequence>
<protein>
    <submittedName>
        <fullName evidence="1">Uncharacterized protein</fullName>
    </submittedName>
</protein>
<name>A0ABS7GD20_9BACT</name>
<proteinExistence type="predicted"/>
<dbReference type="RefSeq" id="WP_220250899.1">
    <property type="nucleotide sequence ID" value="NZ_JAICCF010000003.1"/>
</dbReference>
<accession>A0ABS7GD20</accession>
<comment type="caution">
    <text evidence="1">The sequence shown here is derived from an EMBL/GenBank/DDBJ whole genome shotgun (WGS) entry which is preliminary data.</text>
</comment>
<dbReference type="EMBL" id="JAICCF010000003">
    <property type="protein sequence ID" value="MBW8685570.1"/>
    <property type="molecule type" value="Genomic_DNA"/>
</dbReference>
<evidence type="ECO:0000313" key="1">
    <source>
        <dbReference type="EMBL" id="MBW8685570.1"/>
    </source>
</evidence>
<evidence type="ECO:0000313" key="2">
    <source>
        <dbReference type="Proteomes" id="UP000812961"/>
    </source>
</evidence>
<dbReference type="Proteomes" id="UP000812961">
    <property type="component" value="Unassembled WGS sequence"/>
</dbReference>
<keyword evidence="2" id="KW-1185">Reference proteome</keyword>
<reference evidence="1 2" key="1">
    <citation type="submission" date="2021-08" db="EMBL/GenBank/DDBJ databases">
        <title>The genome sequence of Chitinophaga sp. B61.</title>
        <authorList>
            <person name="Zhang X."/>
        </authorList>
    </citation>
    <scope>NUCLEOTIDE SEQUENCE [LARGE SCALE GENOMIC DNA]</scope>
    <source>
        <strain evidence="1 2">B61</strain>
    </source>
</reference>
<gene>
    <name evidence="1" type="ORF">K1Y79_14615</name>
</gene>